<evidence type="ECO:0000313" key="4">
    <source>
        <dbReference type="EMBL" id="MFC3687239.1"/>
    </source>
</evidence>
<name>A0ABV7WBQ9_9MICO</name>
<accession>A0ABV7WBQ9</accession>
<dbReference type="InterPro" id="IPR025510">
    <property type="entry name" value="DUF4397"/>
</dbReference>
<evidence type="ECO:0000256" key="2">
    <source>
        <dbReference type="SAM" id="Phobius"/>
    </source>
</evidence>
<comment type="caution">
    <text evidence="4">The sequence shown here is derived from an EMBL/GenBank/DDBJ whole genome shotgun (WGS) entry which is preliminary data.</text>
</comment>
<keyword evidence="2" id="KW-0472">Membrane</keyword>
<reference evidence="5" key="1">
    <citation type="journal article" date="2019" name="Int. J. Syst. Evol. Microbiol.">
        <title>The Global Catalogue of Microorganisms (GCM) 10K type strain sequencing project: providing services to taxonomists for standard genome sequencing and annotation.</title>
        <authorList>
            <consortium name="The Broad Institute Genomics Platform"/>
            <consortium name="The Broad Institute Genome Sequencing Center for Infectious Disease"/>
            <person name="Wu L."/>
            <person name="Ma J."/>
        </authorList>
    </citation>
    <scope>NUCLEOTIDE SEQUENCE [LARGE SCALE GENOMIC DNA]</scope>
    <source>
        <strain evidence="5">NCAIM B.02333</strain>
    </source>
</reference>
<dbReference type="InterPro" id="IPR006311">
    <property type="entry name" value="TAT_signal"/>
</dbReference>
<evidence type="ECO:0000256" key="1">
    <source>
        <dbReference type="SAM" id="MobiDB-lite"/>
    </source>
</evidence>
<dbReference type="RefSeq" id="WP_376983517.1">
    <property type="nucleotide sequence ID" value="NZ_JBHRWW010000001.1"/>
</dbReference>
<dbReference type="Proteomes" id="UP001595685">
    <property type="component" value="Unassembled WGS sequence"/>
</dbReference>
<keyword evidence="2" id="KW-0812">Transmembrane</keyword>
<gene>
    <name evidence="4" type="ORF">ACFOLH_02660</name>
</gene>
<feature type="domain" description="DUF4397" evidence="3">
    <location>
        <begin position="52"/>
        <end position="181"/>
    </location>
</feature>
<feature type="transmembrane region" description="Helical" evidence="2">
    <location>
        <begin position="280"/>
        <end position="299"/>
    </location>
</feature>
<keyword evidence="5" id="KW-1185">Reference proteome</keyword>
<organism evidence="4 5">
    <name type="scientific">Aquipuribacter hungaricus</name>
    <dbReference type="NCBI Taxonomy" id="545624"/>
    <lineage>
        <taxon>Bacteria</taxon>
        <taxon>Bacillati</taxon>
        <taxon>Actinomycetota</taxon>
        <taxon>Actinomycetes</taxon>
        <taxon>Micrococcales</taxon>
        <taxon>Intrasporangiaceae</taxon>
        <taxon>Aquipuribacter</taxon>
    </lineage>
</organism>
<dbReference type="EMBL" id="JBHRWW010000001">
    <property type="protein sequence ID" value="MFC3687239.1"/>
    <property type="molecule type" value="Genomic_DNA"/>
</dbReference>
<proteinExistence type="predicted"/>
<dbReference type="PROSITE" id="PS51318">
    <property type="entry name" value="TAT"/>
    <property type="match status" value="1"/>
</dbReference>
<protein>
    <submittedName>
        <fullName evidence="4">DUF4397 domain-containing protein</fullName>
    </submittedName>
</protein>
<keyword evidence="2" id="KW-1133">Transmembrane helix</keyword>
<evidence type="ECO:0000259" key="3">
    <source>
        <dbReference type="Pfam" id="PF14344"/>
    </source>
</evidence>
<evidence type="ECO:0000313" key="5">
    <source>
        <dbReference type="Proteomes" id="UP001595685"/>
    </source>
</evidence>
<feature type="region of interest" description="Disordered" evidence="1">
    <location>
        <begin position="1"/>
        <end position="20"/>
    </location>
</feature>
<dbReference type="Pfam" id="PF14344">
    <property type="entry name" value="DUF4397"/>
    <property type="match status" value="1"/>
</dbReference>
<sequence>MTSTRTTTSPSTPSPRRAPARPAALALALAVLASLLVGAPAASASGGAEPAWLRPAHLVPDLGAMDIRLSPFTDEGGTTPAEDKPLLETTAAYGAVGQYGPVPAGSYAVSVRPAGTPVSEPALLSLTIDLEPGAAYTVAGLGTKDAPRLERLVDDLTPPAQGTAKVRLLPASLAAPTVDVQAEGGPVLAQGAALGQPTSYAAAPAGSWTISARGASASGSTALTLDPGTVYTLLVLDSSGGSLAVQPVVDAVGMGTAPVGGAATGFGGLADDAAPSTAPAVVLAATAALGLLLLTLAALRGRGVAPAAALRGRRPAGR</sequence>